<organism evidence="2 4">
    <name type="scientific">Didymodactylos carnosus</name>
    <dbReference type="NCBI Taxonomy" id="1234261"/>
    <lineage>
        <taxon>Eukaryota</taxon>
        <taxon>Metazoa</taxon>
        <taxon>Spiralia</taxon>
        <taxon>Gnathifera</taxon>
        <taxon>Rotifera</taxon>
        <taxon>Eurotatoria</taxon>
        <taxon>Bdelloidea</taxon>
        <taxon>Philodinida</taxon>
        <taxon>Philodinidae</taxon>
        <taxon>Didymodactylos</taxon>
    </lineage>
</organism>
<sequence>MPPPDQRKKHCQTVGFNPTEEKMEEGEVESSSSEEETYTHEKASSTTAKEEEETLDTSATEATADPLDNLDLPAIGELCQETCG</sequence>
<dbReference type="Proteomes" id="UP000681722">
    <property type="component" value="Unassembled WGS sequence"/>
</dbReference>
<feature type="compositionally biased region" description="Acidic residues" evidence="1">
    <location>
        <begin position="22"/>
        <end position="36"/>
    </location>
</feature>
<dbReference type="Proteomes" id="UP000663829">
    <property type="component" value="Unassembled WGS sequence"/>
</dbReference>
<evidence type="ECO:0000313" key="3">
    <source>
        <dbReference type="EMBL" id="CAF4385912.1"/>
    </source>
</evidence>
<dbReference type="EMBL" id="CAJNOQ010024378">
    <property type="protein sequence ID" value="CAF1526809.1"/>
    <property type="molecule type" value="Genomic_DNA"/>
</dbReference>
<feature type="region of interest" description="Disordered" evidence="1">
    <location>
        <begin position="1"/>
        <end position="72"/>
    </location>
</feature>
<protein>
    <submittedName>
        <fullName evidence="2">Uncharacterized protein</fullName>
    </submittedName>
</protein>
<dbReference type="EMBL" id="CAJOBC010089948">
    <property type="protein sequence ID" value="CAF4385912.1"/>
    <property type="molecule type" value="Genomic_DNA"/>
</dbReference>
<dbReference type="AlphaFoldDB" id="A0A815USA8"/>
<comment type="caution">
    <text evidence="2">The sequence shown here is derived from an EMBL/GenBank/DDBJ whole genome shotgun (WGS) entry which is preliminary data.</text>
</comment>
<evidence type="ECO:0000256" key="1">
    <source>
        <dbReference type="SAM" id="MobiDB-lite"/>
    </source>
</evidence>
<name>A0A815USA8_9BILA</name>
<reference evidence="2" key="1">
    <citation type="submission" date="2021-02" db="EMBL/GenBank/DDBJ databases">
        <authorList>
            <person name="Nowell W R."/>
        </authorList>
    </citation>
    <scope>NUCLEOTIDE SEQUENCE</scope>
</reference>
<evidence type="ECO:0000313" key="2">
    <source>
        <dbReference type="EMBL" id="CAF1526809.1"/>
    </source>
</evidence>
<evidence type="ECO:0000313" key="4">
    <source>
        <dbReference type="Proteomes" id="UP000663829"/>
    </source>
</evidence>
<proteinExistence type="predicted"/>
<gene>
    <name evidence="2" type="ORF">GPM918_LOCUS37826</name>
    <name evidence="3" type="ORF">SRO942_LOCUS38610</name>
</gene>
<keyword evidence="4" id="KW-1185">Reference proteome</keyword>
<accession>A0A815USA8</accession>